<accession>A0A8T0WZ82</accession>
<dbReference type="EMBL" id="CM029038">
    <property type="protein sequence ID" value="KAG2651747.1"/>
    <property type="molecule type" value="Genomic_DNA"/>
</dbReference>
<comment type="caution">
    <text evidence="1">The sequence shown here is derived from an EMBL/GenBank/DDBJ whole genome shotgun (WGS) entry which is preliminary data.</text>
</comment>
<feature type="non-terminal residue" evidence="1">
    <location>
        <position position="1"/>
    </location>
</feature>
<organism evidence="1 2">
    <name type="scientific">Panicum virgatum</name>
    <name type="common">Blackwell switchgrass</name>
    <dbReference type="NCBI Taxonomy" id="38727"/>
    <lineage>
        <taxon>Eukaryota</taxon>
        <taxon>Viridiplantae</taxon>
        <taxon>Streptophyta</taxon>
        <taxon>Embryophyta</taxon>
        <taxon>Tracheophyta</taxon>
        <taxon>Spermatophyta</taxon>
        <taxon>Magnoliopsida</taxon>
        <taxon>Liliopsida</taxon>
        <taxon>Poales</taxon>
        <taxon>Poaceae</taxon>
        <taxon>PACMAD clade</taxon>
        <taxon>Panicoideae</taxon>
        <taxon>Panicodae</taxon>
        <taxon>Paniceae</taxon>
        <taxon>Panicinae</taxon>
        <taxon>Panicum</taxon>
        <taxon>Panicum sect. Hiantes</taxon>
    </lineage>
</organism>
<dbReference type="AlphaFoldDB" id="A0A8T0WZ82"/>
<reference evidence="1" key="1">
    <citation type="submission" date="2020-05" db="EMBL/GenBank/DDBJ databases">
        <title>WGS assembly of Panicum virgatum.</title>
        <authorList>
            <person name="Lovell J.T."/>
            <person name="Jenkins J."/>
            <person name="Shu S."/>
            <person name="Juenger T.E."/>
            <person name="Schmutz J."/>
        </authorList>
    </citation>
    <scope>NUCLEOTIDE SEQUENCE</scope>
    <source>
        <strain evidence="1">AP13</strain>
    </source>
</reference>
<dbReference type="Proteomes" id="UP000823388">
    <property type="component" value="Chromosome 1N"/>
</dbReference>
<evidence type="ECO:0000313" key="2">
    <source>
        <dbReference type="Proteomes" id="UP000823388"/>
    </source>
</evidence>
<name>A0A8T0WZ82_PANVG</name>
<proteinExistence type="predicted"/>
<sequence>ESETITHLLINCSYSRQVWFSALRRLGWENAAPSSVHFSLAEWWCAARKCLQKEDRKAFDTLTVLICWLLWKERNNRTFDRSVHTIQETLVKVTDEITYWLLAGFRRLQMVAHVLGSEVSGGGQGRAIAAM</sequence>
<keyword evidence="2" id="KW-1185">Reference proteome</keyword>
<protein>
    <recommendedName>
        <fullName evidence="3">Reverse transcriptase zinc-binding domain-containing protein</fullName>
    </recommendedName>
</protein>
<evidence type="ECO:0008006" key="3">
    <source>
        <dbReference type="Google" id="ProtNLM"/>
    </source>
</evidence>
<gene>
    <name evidence="1" type="ORF">PVAP13_1NG309719</name>
</gene>
<evidence type="ECO:0000313" key="1">
    <source>
        <dbReference type="EMBL" id="KAG2651747.1"/>
    </source>
</evidence>